<keyword evidence="2" id="KW-0472">Membrane</keyword>
<feature type="compositionally biased region" description="Low complexity" evidence="1">
    <location>
        <begin position="32"/>
        <end position="55"/>
    </location>
</feature>
<feature type="region of interest" description="Disordered" evidence="1">
    <location>
        <begin position="1209"/>
        <end position="1250"/>
    </location>
</feature>
<gene>
    <name evidence="3" type="ORF">DERYTH_LOCUS12216</name>
</gene>
<proteinExistence type="predicted"/>
<dbReference type="OrthoDB" id="2419120at2759"/>
<feature type="compositionally biased region" description="Polar residues" evidence="1">
    <location>
        <begin position="1039"/>
        <end position="1053"/>
    </location>
</feature>
<evidence type="ECO:0000256" key="2">
    <source>
        <dbReference type="SAM" id="Phobius"/>
    </source>
</evidence>
<feature type="compositionally biased region" description="Polar residues" evidence="1">
    <location>
        <begin position="1217"/>
        <end position="1227"/>
    </location>
</feature>
<feature type="compositionally biased region" description="Basic and acidic residues" evidence="1">
    <location>
        <begin position="852"/>
        <end position="866"/>
    </location>
</feature>
<evidence type="ECO:0000256" key="1">
    <source>
        <dbReference type="SAM" id="MobiDB-lite"/>
    </source>
</evidence>
<reference evidence="3" key="1">
    <citation type="submission" date="2021-06" db="EMBL/GenBank/DDBJ databases">
        <authorList>
            <person name="Kallberg Y."/>
            <person name="Tangrot J."/>
            <person name="Rosling A."/>
        </authorList>
    </citation>
    <scope>NUCLEOTIDE SEQUENCE</scope>
    <source>
        <strain evidence="3">MA453B</strain>
    </source>
</reference>
<feature type="transmembrane region" description="Helical" evidence="2">
    <location>
        <begin position="796"/>
        <end position="825"/>
    </location>
</feature>
<evidence type="ECO:0000313" key="3">
    <source>
        <dbReference type="EMBL" id="CAG8688497.1"/>
    </source>
</evidence>
<feature type="compositionally biased region" description="Basic and acidic residues" evidence="1">
    <location>
        <begin position="886"/>
        <end position="897"/>
    </location>
</feature>
<dbReference type="AlphaFoldDB" id="A0A9N9ESR0"/>
<evidence type="ECO:0000313" key="4">
    <source>
        <dbReference type="Proteomes" id="UP000789405"/>
    </source>
</evidence>
<keyword evidence="2" id="KW-0812">Transmembrane</keyword>
<feature type="compositionally biased region" description="Low complexity" evidence="1">
    <location>
        <begin position="1082"/>
        <end position="1108"/>
    </location>
</feature>
<accession>A0A9N9ESR0</accession>
<protein>
    <submittedName>
        <fullName evidence="3">23938_t:CDS:1</fullName>
    </submittedName>
</protein>
<sequence length="1250" mass="136946">TPNGGTSSGGNGATPNGGTSSGGNGATGGTNGTTSNGGNNGTTPNNGTIPIPSNGTGIVIPPSKTSGSYGLYGDSIIIYALTKPLVLVTYYCNYPSQSYQRCGIIVDWSTKSARGDVITFDKSCTASQIIKSYKYDGFMYTCYDYTTNTLTWTPYILNTDGSITKRSSGKTTEIAQISNMTQFSKYIKIFPIENDDYGLVYTKIVPQTGLGITSSTTSWSLYVMWISSQDSSMTGDVSIYRSQPGTNTTDFNLYQCSVSHDSIGYNCLVYTKRTDKTVYVNINFWKNGNVNKTSEISLNLPAPYTTYNVIDVQPLSYGGYIFITENSTNTGEAGDVKGFIYYDNGTLYGPWGIPGFASNSPIVGGGAFGSVVSLSPAPNTVVSPPVSVLGLTYAVPVSKSTGSFKIWEVNTSGGDDTLRGQIPASDDRVKINNTDVTVSLFPFYTASGNKQYYTTVDDDAIKYAAADQNLNGIDRLVWNYSTSAASDTSSGGASTIVRLTPGGTSQYVNLSPNDQSTFAKTLGSEIATALECDSSRITIPTHYQYSNFNNSGDQIFMRVNIAQGQGQDRGASYLASDLNDMIANKASSPISTGTNSKNLDQYNGAWLLPVLWNRYKYILIGVFIGLALLGLLWWLACRRRYSRFGKEKRRQYAMLNFLTIFVSTLIIVDLVLDILFIVFHGKDEKWILPVSVVFLVVPVAFSTLFTFLIISRELSEDKYRKWWQTHSRTALATTLLSGLDVEALNVASSRTASIGSLNAPYSPEADRRIFYATTILLLIEDVPQFIFLIIYQKVTIIPAIIPILVLSSCTILIVIRVISIIYLAFFCDREWRYEDEILDDDPTRETTFADAPSEKPAKKTHNKPDNRPPGQTHIISLSDPDPLLVDIRDRDNHEKPPGRHPAFVEPGIMSDVKNGKKGKDTSKTQESKNLRPPGTGVGARISDISSDVERPIGKYTESQVMDLPSDEGHFETRRTQYVDEYGVTHIREEQVYVPETTITTSREEFDSQFDVHRSHRQGDGTQGEIVVDERTYTLGDAPNITSDTHRSQTQISQGDAPEIIRSPMSTREQTTTYHLPSSQSSTTTTTIRGTPTTTTNTFIGTPTTTTTTWLSDQEFRELQGGNHGGNHGGSRTYTTEETHQLPGGITETVYTTTTERSGQEFRELQGGNHGGNHGGSRTHTTEETHQLPGGGTETIYTTTTESSGQEFRELQGGNHGGSRTYTTQETHQLPGGGTETIYRTTTESAERETE</sequence>
<feature type="transmembrane region" description="Helical" evidence="2">
    <location>
        <begin position="686"/>
        <end position="710"/>
    </location>
</feature>
<feature type="compositionally biased region" description="Gly residues" evidence="1">
    <location>
        <begin position="19"/>
        <end position="31"/>
    </location>
</feature>
<feature type="region of interest" description="Disordered" evidence="1">
    <location>
        <begin position="1"/>
        <end position="57"/>
    </location>
</feature>
<organism evidence="3 4">
    <name type="scientific">Dentiscutata erythropus</name>
    <dbReference type="NCBI Taxonomy" id="1348616"/>
    <lineage>
        <taxon>Eukaryota</taxon>
        <taxon>Fungi</taxon>
        <taxon>Fungi incertae sedis</taxon>
        <taxon>Mucoromycota</taxon>
        <taxon>Glomeromycotina</taxon>
        <taxon>Glomeromycetes</taxon>
        <taxon>Diversisporales</taxon>
        <taxon>Gigasporaceae</taxon>
        <taxon>Dentiscutata</taxon>
    </lineage>
</organism>
<feature type="compositionally biased region" description="Gly residues" evidence="1">
    <location>
        <begin position="1"/>
        <end position="12"/>
    </location>
</feature>
<comment type="caution">
    <text evidence="3">The sequence shown here is derived from an EMBL/GenBank/DDBJ whole genome shotgun (WGS) entry which is preliminary data.</text>
</comment>
<feature type="compositionally biased region" description="Polar residues" evidence="1">
    <location>
        <begin position="1063"/>
        <end position="1081"/>
    </location>
</feature>
<feature type="region of interest" description="Disordered" evidence="1">
    <location>
        <begin position="1036"/>
        <end position="1194"/>
    </location>
</feature>
<feature type="non-terminal residue" evidence="3">
    <location>
        <position position="1"/>
    </location>
</feature>
<keyword evidence="4" id="KW-1185">Reference proteome</keyword>
<name>A0A9N9ESR0_9GLOM</name>
<feature type="compositionally biased region" description="Basic and acidic residues" evidence="1">
    <location>
        <begin position="913"/>
        <end position="929"/>
    </location>
</feature>
<feature type="transmembrane region" description="Helical" evidence="2">
    <location>
        <begin position="657"/>
        <end position="680"/>
    </location>
</feature>
<dbReference type="EMBL" id="CAJVPY010007896">
    <property type="protein sequence ID" value="CAG8688497.1"/>
    <property type="molecule type" value="Genomic_DNA"/>
</dbReference>
<feature type="compositionally biased region" description="Low complexity" evidence="1">
    <location>
        <begin position="1146"/>
        <end position="1155"/>
    </location>
</feature>
<keyword evidence="2" id="KW-1133">Transmembrane helix</keyword>
<dbReference type="Proteomes" id="UP000789405">
    <property type="component" value="Unassembled WGS sequence"/>
</dbReference>
<feature type="transmembrane region" description="Helical" evidence="2">
    <location>
        <begin position="617"/>
        <end position="636"/>
    </location>
</feature>
<feature type="region of interest" description="Disordered" evidence="1">
    <location>
        <begin position="843"/>
        <end position="941"/>
    </location>
</feature>